<evidence type="ECO:0000259" key="9">
    <source>
        <dbReference type="PROSITE" id="PS51384"/>
    </source>
</evidence>
<organism evidence="10 11">
    <name type="scientific">Prauserella muralis</name>
    <dbReference type="NCBI Taxonomy" id="588067"/>
    <lineage>
        <taxon>Bacteria</taxon>
        <taxon>Bacillati</taxon>
        <taxon>Actinomycetota</taxon>
        <taxon>Actinomycetes</taxon>
        <taxon>Pseudonocardiales</taxon>
        <taxon>Pseudonocardiaceae</taxon>
        <taxon>Prauserella</taxon>
    </lineage>
</organism>
<keyword evidence="6" id="KW-0408">Iron</keyword>
<sequence>MLVETVTEEADDVVSLTLKPEPGESLPPWRPGAHIDLCLDNGLTRQYSLCGDPRDSGHWTVAVLKETSSRGGSAFVHEHVRAGNRLRVRGPRNHFTLPERDAYLFVAGGIGITPILPMIDEAEHSGADWRLLYGGRTRSSMAFLDRLTRHGGKVTIAPQDTHGLLDLTSFLANARAGTAVMACGPAPLLAALTQSCHGREDLTLHTERFTAPDRGNLVNTAFDVVLARTGDVIHVSEQHTVLSALREHGVSASSSCGEGLCGTCETPVLAGEPEHRDTVLTDEERQRGDTMMICVSRSAGDRLVLDL</sequence>
<keyword evidence="7" id="KW-0411">Iron-sulfur</keyword>
<keyword evidence="5" id="KW-0560">Oxidoreductase</keyword>
<feature type="domain" description="FAD-binding FR-type" evidence="9">
    <location>
        <begin position="1"/>
        <end position="98"/>
    </location>
</feature>
<dbReference type="SUPFAM" id="SSF54292">
    <property type="entry name" value="2Fe-2S ferredoxin-like"/>
    <property type="match status" value="1"/>
</dbReference>
<feature type="domain" description="2Fe-2S ferredoxin-type" evidence="8">
    <location>
        <begin position="222"/>
        <end position="307"/>
    </location>
</feature>
<dbReference type="Proteomes" id="UP000249915">
    <property type="component" value="Unassembled WGS sequence"/>
</dbReference>
<dbReference type="Gene3D" id="3.40.50.80">
    <property type="entry name" value="Nucleotide-binding domain of ferredoxin-NADP reductase (FNR) module"/>
    <property type="match status" value="1"/>
</dbReference>
<name>A0A2V4AVR1_9PSEU</name>
<comment type="cofactor">
    <cofactor evidence="1">
        <name>FAD</name>
        <dbReference type="ChEBI" id="CHEBI:57692"/>
    </cofactor>
</comment>
<dbReference type="PROSITE" id="PS51384">
    <property type="entry name" value="FAD_FR"/>
    <property type="match status" value="1"/>
</dbReference>
<evidence type="ECO:0000313" key="11">
    <source>
        <dbReference type="Proteomes" id="UP000249915"/>
    </source>
</evidence>
<gene>
    <name evidence="10" type="ORF">BAY60_29135</name>
</gene>
<protein>
    <submittedName>
        <fullName evidence="10">Ferredoxin</fullName>
    </submittedName>
</protein>
<dbReference type="PROSITE" id="PS00197">
    <property type="entry name" value="2FE2S_FER_1"/>
    <property type="match status" value="1"/>
</dbReference>
<evidence type="ECO:0000256" key="4">
    <source>
        <dbReference type="ARBA" id="ARBA00022723"/>
    </source>
</evidence>
<evidence type="ECO:0000256" key="1">
    <source>
        <dbReference type="ARBA" id="ARBA00001974"/>
    </source>
</evidence>
<dbReference type="Pfam" id="PF00111">
    <property type="entry name" value="Fer2"/>
    <property type="match status" value="1"/>
</dbReference>
<dbReference type="InterPro" id="IPR039261">
    <property type="entry name" value="FNR_nucleotide-bd"/>
</dbReference>
<keyword evidence="2" id="KW-0285">Flavoprotein</keyword>
<comment type="caution">
    <text evidence="10">The sequence shown here is derived from an EMBL/GenBank/DDBJ whole genome shotgun (WGS) entry which is preliminary data.</text>
</comment>
<dbReference type="PROSITE" id="PS51085">
    <property type="entry name" value="2FE2S_FER_2"/>
    <property type="match status" value="1"/>
</dbReference>
<proteinExistence type="predicted"/>
<keyword evidence="4" id="KW-0479">Metal-binding</keyword>
<dbReference type="InterPro" id="IPR036010">
    <property type="entry name" value="2Fe-2S_ferredoxin-like_sf"/>
</dbReference>
<dbReference type="EMBL" id="MASW01000007">
    <property type="protein sequence ID" value="PXY19647.1"/>
    <property type="molecule type" value="Genomic_DNA"/>
</dbReference>
<accession>A0A2V4AVR1</accession>
<evidence type="ECO:0000256" key="5">
    <source>
        <dbReference type="ARBA" id="ARBA00023002"/>
    </source>
</evidence>
<evidence type="ECO:0000256" key="6">
    <source>
        <dbReference type="ARBA" id="ARBA00023004"/>
    </source>
</evidence>
<evidence type="ECO:0000256" key="2">
    <source>
        <dbReference type="ARBA" id="ARBA00022630"/>
    </source>
</evidence>
<keyword evidence="11" id="KW-1185">Reference proteome</keyword>
<dbReference type="GO" id="GO:0051537">
    <property type="term" value="F:2 iron, 2 sulfur cluster binding"/>
    <property type="evidence" value="ECO:0007669"/>
    <property type="project" value="UniProtKB-KW"/>
</dbReference>
<dbReference type="InterPro" id="IPR006058">
    <property type="entry name" value="2Fe2S_fd_BS"/>
</dbReference>
<dbReference type="CDD" id="cd06185">
    <property type="entry name" value="PDR_like"/>
    <property type="match status" value="1"/>
</dbReference>
<dbReference type="InterPro" id="IPR001041">
    <property type="entry name" value="2Fe-2S_ferredoxin-type"/>
</dbReference>
<dbReference type="PRINTS" id="PR00409">
    <property type="entry name" value="PHDIOXRDTASE"/>
</dbReference>
<dbReference type="SUPFAM" id="SSF52343">
    <property type="entry name" value="Ferredoxin reductase-like, C-terminal NADP-linked domain"/>
    <property type="match status" value="1"/>
</dbReference>
<reference evidence="10 11" key="1">
    <citation type="submission" date="2016-07" db="EMBL/GenBank/DDBJ databases">
        <title>Draft genome sequence of Prauserella muralis DSM 45305, isolated from a mould-covered wall in an indoor environment.</title>
        <authorList>
            <person name="Ruckert C."/>
            <person name="Albersmeier A."/>
            <person name="Jiang C.-L."/>
            <person name="Jiang Y."/>
            <person name="Kalinowski J."/>
            <person name="Schneider O."/>
            <person name="Winkler A."/>
            <person name="Zotchev S.B."/>
        </authorList>
    </citation>
    <scope>NUCLEOTIDE SEQUENCE [LARGE SCALE GENOMIC DNA]</scope>
    <source>
        <strain evidence="10 11">DSM 45305</strain>
    </source>
</reference>
<dbReference type="SUPFAM" id="SSF63380">
    <property type="entry name" value="Riboflavin synthase domain-like"/>
    <property type="match status" value="1"/>
</dbReference>
<evidence type="ECO:0000313" key="10">
    <source>
        <dbReference type="EMBL" id="PXY19647.1"/>
    </source>
</evidence>
<dbReference type="Gene3D" id="2.40.30.10">
    <property type="entry name" value="Translation factors"/>
    <property type="match status" value="1"/>
</dbReference>
<dbReference type="Gene3D" id="3.10.20.30">
    <property type="match status" value="1"/>
</dbReference>
<dbReference type="AlphaFoldDB" id="A0A2V4AVR1"/>
<dbReference type="InterPro" id="IPR017938">
    <property type="entry name" value="Riboflavin_synthase-like_b-brl"/>
</dbReference>
<dbReference type="InterPro" id="IPR017927">
    <property type="entry name" value="FAD-bd_FR_type"/>
</dbReference>
<evidence type="ECO:0000256" key="7">
    <source>
        <dbReference type="ARBA" id="ARBA00023014"/>
    </source>
</evidence>
<dbReference type="InterPro" id="IPR012675">
    <property type="entry name" value="Beta-grasp_dom_sf"/>
</dbReference>
<evidence type="ECO:0000256" key="3">
    <source>
        <dbReference type="ARBA" id="ARBA00022714"/>
    </source>
</evidence>
<dbReference type="PANTHER" id="PTHR47354:SF1">
    <property type="entry name" value="CARNITINE MONOOXYGENASE REDUCTASE SUBUNIT"/>
    <property type="match status" value="1"/>
</dbReference>
<dbReference type="CDD" id="cd00207">
    <property type="entry name" value="fer2"/>
    <property type="match status" value="1"/>
</dbReference>
<keyword evidence="3" id="KW-0001">2Fe-2S</keyword>
<dbReference type="InterPro" id="IPR050415">
    <property type="entry name" value="MRET"/>
</dbReference>
<evidence type="ECO:0000259" key="8">
    <source>
        <dbReference type="PROSITE" id="PS51085"/>
    </source>
</evidence>
<dbReference type="GO" id="GO:0046872">
    <property type="term" value="F:metal ion binding"/>
    <property type="evidence" value="ECO:0007669"/>
    <property type="project" value="UniProtKB-KW"/>
</dbReference>
<dbReference type="GO" id="GO:0016491">
    <property type="term" value="F:oxidoreductase activity"/>
    <property type="evidence" value="ECO:0007669"/>
    <property type="project" value="UniProtKB-KW"/>
</dbReference>
<dbReference type="PANTHER" id="PTHR47354">
    <property type="entry name" value="NADH OXIDOREDUCTASE HCR"/>
    <property type="match status" value="1"/>
</dbReference>